<dbReference type="PANTHER" id="PTHR46797:SF23">
    <property type="entry name" value="HTH-TYPE TRANSCRIPTIONAL REGULATOR SUTR"/>
    <property type="match status" value="1"/>
</dbReference>
<dbReference type="GO" id="GO:0003700">
    <property type="term" value="F:DNA-binding transcription factor activity"/>
    <property type="evidence" value="ECO:0007669"/>
    <property type="project" value="TreeGrafter"/>
</dbReference>
<dbReference type="GO" id="GO:0005829">
    <property type="term" value="C:cytosol"/>
    <property type="evidence" value="ECO:0007669"/>
    <property type="project" value="TreeGrafter"/>
</dbReference>
<dbReference type="EMBL" id="JAENIM010000039">
    <property type="protein sequence ID" value="MBK1791441.1"/>
    <property type="molecule type" value="Genomic_DNA"/>
</dbReference>
<dbReference type="AlphaFoldDB" id="A0A8J7SK05"/>
<keyword evidence="2" id="KW-0238">DNA-binding</keyword>
<dbReference type="Proteomes" id="UP000624703">
    <property type="component" value="Unassembled WGS sequence"/>
</dbReference>
<dbReference type="Pfam" id="PF01381">
    <property type="entry name" value="HTH_3"/>
    <property type="match status" value="1"/>
</dbReference>
<dbReference type="GO" id="GO:0003677">
    <property type="term" value="F:DNA binding"/>
    <property type="evidence" value="ECO:0007669"/>
    <property type="project" value="UniProtKB-KW"/>
</dbReference>
<dbReference type="CDD" id="cd00093">
    <property type="entry name" value="HTH_XRE"/>
    <property type="match status" value="1"/>
</dbReference>
<comment type="caution">
    <text evidence="5">The sequence shown here is derived from an EMBL/GenBank/DDBJ whole genome shotgun (WGS) entry which is preliminary data.</text>
</comment>
<dbReference type="SUPFAM" id="SSF47413">
    <property type="entry name" value="lambda repressor-like DNA-binding domains"/>
    <property type="match status" value="1"/>
</dbReference>
<evidence type="ECO:0000313" key="6">
    <source>
        <dbReference type="Proteomes" id="UP000624703"/>
    </source>
</evidence>
<dbReference type="InterPro" id="IPR001387">
    <property type="entry name" value="Cro/C1-type_HTH"/>
</dbReference>
<evidence type="ECO:0000256" key="2">
    <source>
        <dbReference type="ARBA" id="ARBA00023125"/>
    </source>
</evidence>
<keyword evidence="1" id="KW-0805">Transcription regulation</keyword>
<evidence type="ECO:0000256" key="1">
    <source>
        <dbReference type="ARBA" id="ARBA00023015"/>
    </source>
</evidence>
<dbReference type="SMART" id="SM00530">
    <property type="entry name" value="HTH_XRE"/>
    <property type="match status" value="1"/>
</dbReference>
<feature type="domain" description="HTH cro/C1-type" evidence="4">
    <location>
        <begin position="17"/>
        <end position="71"/>
    </location>
</feature>
<dbReference type="PROSITE" id="PS50943">
    <property type="entry name" value="HTH_CROC1"/>
    <property type="match status" value="1"/>
</dbReference>
<dbReference type="InterPro" id="IPR050807">
    <property type="entry name" value="TransReg_Diox_bact_type"/>
</dbReference>
<keyword evidence="6" id="KW-1185">Reference proteome</keyword>
<proteinExistence type="predicted"/>
<evidence type="ECO:0000259" key="4">
    <source>
        <dbReference type="PROSITE" id="PS50943"/>
    </source>
</evidence>
<organism evidence="5 6">
    <name type="scientific">Persicirhabdus sediminis</name>
    <dbReference type="NCBI Taxonomy" id="454144"/>
    <lineage>
        <taxon>Bacteria</taxon>
        <taxon>Pseudomonadati</taxon>
        <taxon>Verrucomicrobiota</taxon>
        <taxon>Verrucomicrobiia</taxon>
        <taxon>Verrucomicrobiales</taxon>
        <taxon>Verrucomicrobiaceae</taxon>
        <taxon>Persicirhabdus</taxon>
    </lineage>
</organism>
<keyword evidence="3" id="KW-0804">Transcription</keyword>
<evidence type="ECO:0000256" key="3">
    <source>
        <dbReference type="ARBA" id="ARBA00023163"/>
    </source>
</evidence>
<dbReference type="InterPro" id="IPR010982">
    <property type="entry name" value="Lambda_DNA-bd_dom_sf"/>
</dbReference>
<evidence type="ECO:0000313" key="5">
    <source>
        <dbReference type="EMBL" id="MBK1791441.1"/>
    </source>
</evidence>
<protein>
    <submittedName>
        <fullName evidence="5">Helix-turn-helix transcriptional regulator</fullName>
    </submittedName>
</protein>
<name>A0A8J7SK05_9BACT</name>
<gene>
    <name evidence="5" type="ORF">JIN82_09785</name>
</gene>
<reference evidence="5" key="1">
    <citation type="submission" date="2021-01" db="EMBL/GenBank/DDBJ databases">
        <title>Modified the classification status of verrucomicrobia.</title>
        <authorList>
            <person name="Feng X."/>
        </authorList>
    </citation>
    <scope>NUCLEOTIDE SEQUENCE</scope>
    <source>
        <strain evidence="5">_KCTC 22039</strain>
    </source>
</reference>
<accession>A0A8J7SK05</accession>
<sequence length="76" mass="8551">MRVDNKHSALITFGENLRNFRKEIGLSQEELALQADLDRAYVGGLERGERNPTIMSLLRIAKPLEVTVSELLEGVK</sequence>
<dbReference type="PANTHER" id="PTHR46797">
    <property type="entry name" value="HTH-TYPE TRANSCRIPTIONAL REGULATOR"/>
    <property type="match status" value="1"/>
</dbReference>
<dbReference type="Gene3D" id="1.10.260.40">
    <property type="entry name" value="lambda repressor-like DNA-binding domains"/>
    <property type="match status" value="1"/>
</dbReference>